<accession>A0A2M8J248</accession>
<feature type="domain" description="Helix-turn-helix type 11" evidence="1">
    <location>
        <begin position="6"/>
        <end position="59"/>
    </location>
</feature>
<dbReference type="InterPro" id="IPR013196">
    <property type="entry name" value="HTH_11"/>
</dbReference>
<dbReference type="InterPro" id="IPR036390">
    <property type="entry name" value="WH_DNA-bd_sf"/>
</dbReference>
<evidence type="ECO:0000313" key="4">
    <source>
        <dbReference type="Proteomes" id="UP000231553"/>
    </source>
</evidence>
<protein>
    <submittedName>
        <fullName evidence="3">Transcriptional regulator</fullName>
    </submittedName>
</protein>
<dbReference type="EMBL" id="PGTB01000028">
    <property type="protein sequence ID" value="PJE36856.1"/>
    <property type="molecule type" value="Genomic_DNA"/>
</dbReference>
<dbReference type="PANTHER" id="PTHR34580">
    <property type="match status" value="1"/>
</dbReference>
<evidence type="ECO:0000259" key="2">
    <source>
        <dbReference type="Pfam" id="PF13280"/>
    </source>
</evidence>
<dbReference type="PANTHER" id="PTHR34580:SF3">
    <property type="entry name" value="PROTEIN PAFB"/>
    <property type="match status" value="1"/>
</dbReference>
<dbReference type="Pfam" id="PF13280">
    <property type="entry name" value="WYL"/>
    <property type="match status" value="1"/>
</dbReference>
<dbReference type="RefSeq" id="WP_100162325.1">
    <property type="nucleotide sequence ID" value="NZ_PGTB01000028.1"/>
</dbReference>
<dbReference type="Pfam" id="PF08279">
    <property type="entry name" value="HTH_11"/>
    <property type="match status" value="1"/>
</dbReference>
<dbReference type="OrthoDB" id="9807255at2"/>
<evidence type="ECO:0000313" key="3">
    <source>
        <dbReference type="EMBL" id="PJE36856.1"/>
    </source>
</evidence>
<dbReference type="InterPro" id="IPR036388">
    <property type="entry name" value="WH-like_DNA-bd_sf"/>
</dbReference>
<evidence type="ECO:0000259" key="1">
    <source>
        <dbReference type="Pfam" id="PF08279"/>
    </source>
</evidence>
<dbReference type="AlphaFoldDB" id="A0A2M8J248"/>
<feature type="domain" description="WYL" evidence="2">
    <location>
        <begin position="137"/>
        <end position="201"/>
    </location>
</feature>
<organism evidence="3 4">
    <name type="scientific">Pseudooceanicola lipolyticus</name>
    <dbReference type="NCBI Taxonomy" id="2029104"/>
    <lineage>
        <taxon>Bacteria</taxon>
        <taxon>Pseudomonadati</taxon>
        <taxon>Pseudomonadota</taxon>
        <taxon>Alphaproteobacteria</taxon>
        <taxon>Rhodobacterales</taxon>
        <taxon>Paracoccaceae</taxon>
        <taxon>Pseudooceanicola</taxon>
    </lineage>
</organism>
<reference evidence="3 4" key="1">
    <citation type="journal article" date="2018" name="Int. J. Syst. Evol. Microbiol.">
        <title>Pseudooceanicola lipolyticus sp. nov., a marine alphaproteobacterium, reclassification of Oceanicola flagellatus as Pseudooceanicola flagellatus comb. nov. and emended description of the genus Pseudooceanicola.</title>
        <authorList>
            <person name="Huang M.-M."/>
            <person name="Guo L.-L."/>
            <person name="Wu Y.-H."/>
            <person name="Lai Q.-L."/>
            <person name="Shao Z.-Z."/>
            <person name="Wang C.-S."/>
            <person name="Wu M."/>
            <person name="Xu X.-W."/>
        </authorList>
    </citation>
    <scope>NUCLEOTIDE SEQUENCE [LARGE SCALE GENOMIC DNA]</scope>
    <source>
        <strain evidence="3 4">157</strain>
    </source>
</reference>
<dbReference type="InterPro" id="IPR026881">
    <property type="entry name" value="WYL_dom"/>
</dbReference>
<dbReference type="Proteomes" id="UP000231553">
    <property type="component" value="Unassembled WGS sequence"/>
</dbReference>
<dbReference type="InterPro" id="IPR051534">
    <property type="entry name" value="CBASS_pafABC_assoc_protein"/>
</dbReference>
<proteinExistence type="predicted"/>
<comment type="caution">
    <text evidence="3">The sequence shown here is derived from an EMBL/GenBank/DDBJ whole genome shotgun (WGS) entry which is preliminary data.</text>
</comment>
<keyword evidence="4" id="KW-1185">Reference proteome</keyword>
<dbReference type="Gene3D" id="1.10.10.10">
    <property type="entry name" value="Winged helix-like DNA-binding domain superfamily/Winged helix DNA-binding domain"/>
    <property type="match status" value="1"/>
</dbReference>
<dbReference type="SUPFAM" id="SSF46785">
    <property type="entry name" value="Winged helix' DNA-binding domain"/>
    <property type="match status" value="1"/>
</dbReference>
<sequence>MARSNRLLRLLALLQDGALHRAADLARALDVSARTIYRDMEALAAAGLPVAGTRGTGYRLAELTTLPPLRLSPAELEALSLGIAIVQESADPDLAGAAAALAQKVDAALPAETLPPSENWLFAFAAGASAARGFSLMAPIRSAIRGRQKLRLTGQDSTGTPGSQTVRPLRLDHRGRAWVLTAWSETHGAFRLFRLDLVEAAAPLPELFVDEPGKTLADYRP</sequence>
<gene>
    <name evidence="3" type="ORF">CVM52_09775</name>
</gene>
<name>A0A2M8J248_9RHOB</name>
<dbReference type="PROSITE" id="PS52050">
    <property type="entry name" value="WYL"/>
    <property type="match status" value="1"/>
</dbReference>